<dbReference type="RefSeq" id="WP_140605328.1">
    <property type="nucleotide sequence ID" value="NZ_SAWY01000038.1"/>
</dbReference>
<dbReference type="InterPro" id="IPR025392">
    <property type="entry name" value="DUF4124"/>
</dbReference>
<sequence length="301" mass="33644">MRFSRHIFLILFISLCFSDITFASTVYKYKDENGQWVFSDTPPINDVKTQELIYKEEKAENQSAPKVYVIPHDATYSVVIKNPLYIPVEIEIKSAGNEIASQYLVIPAQKSKTLVENLLSKPDFTYRWITGDPKAQVDHSVYQFPSNTGKALKITQSFNGKFSHFQTPNKYAVDIAMPVGTDITAARAGVVVATKDNFHMSGKTRYFVDKANYVKVLHTDGTFATYAHILQDTVVVSPGDKVEVGDKLARSGSSGYSTGPHLHFVIRKNYGFKLKSVPFKFSNGNGEYFTPKAGMLVEAKP</sequence>
<evidence type="ECO:0000313" key="4">
    <source>
        <dbReference type="Proteomes" id="UP000315303"/>
    </source>
</evidence>
<feature type="domain" description="DUF4124" evidence="2">
    <location>
        <begin position="22"/>
        <end position="63"/>
    </location>
</feature>
<gene>
    <name evidence="3" type="ORF">EPA86_15825</name>
</gene>
<dbReference type="InterPro" id="IPR050570">
    <property type="entry name" value="Cell_wall_metabolism_enzyme"/>
</dbReference>
<dbReference type="OrthoDB" id="9805070at2"/>
<comment type="caution">
    <text evidence="3">The sequence shown here is derived from an EMBL/GenBank/DDBJ whole genome shotgun (WGS) entry which is preliminary data.</text>
</comment>
<proteinExistence type="predicted"/>
<dbReference type="Proteomes" id="UP000315303">
    <property type="component" value="Unassembled WGS sequence"/>
</dbReference>
<evidence type="ECO:0000259" key="1">
    <source>
        <dbReference type="Pfam" id="PF01551"/>
    </source>
</evidence>
<dbReference type="Gene3D" id="2.70.70.10">
    <property type="entry name" value="Glucose Permease (Domain IIA)"/>
    <property type="match status" value="1"/>
</dbReference>
<dbReference type="InterPro" id="IPR011055">
    <property type="entry name" value="Dup_hybrid_motif"/>
</dbReference>
<dbReference type="InterPro" id="IPR016047">
    <property type="entry name" value="M23ase_b-sheet_dom"/>
</dbReference>
<dbReference type="GO" id="GO:0004222">
    <property type="term" value="F:metalloendopeptidase activity"/>
    <property type="evidence" value="ECO:0007669"/>
    <property type="project" value="TreeGrafter"/>
</dbReference>
<dbReference type="AlphaFoldDB" id="A0A502KRC4"/>
<accession>A0A502KRC4</accession>
<evidence type="ECO:0000313" key="3">
    <source>
        <dbReference type="EMBL" id="TPH12879.1"/>
    </source>
</evidence>
<protein>
    <submittedName>
        <fullName evidence="3">DUF4124 domain-containing protein</fullName>
    </submittedName>
</protein>
<organism evidence="3 4">
    <name type="scientific">Litorilituus lipolyticus</name>
    <dbReference type="NCBI Taxonomy" id="2491017"/>
    <lineage>
        <taxon>Bacteria</taxon>
        <taxon>Pseudomonadati</taxon>
        <taxon>Pseudomonadota</taxon>
        <taxon>Gammaproteobacteria</taxon>
        <taxon>Alteromonadales</taxon>
        <taxon>Colwelliaceae</taxon>
        <taxon>Litorilituus</taxon>
    </lineage>
</organism>
<dbReference type="CDD" id="cd12797">
    <property type="entry name" value="M23_peptidase"/>
    <property type="match status" value="1"/>
</dbReference>
<dbReference type="SUPFAM" id="SSF51261">
    <property type="entry name" value="Duplicated hybrid motif"/>
    <property type="match status" value="1"/>
</dbReference>
<dbReference type="EMBL" id="SAWY01000038">
    <property type="protein sequence ID" value="TPH12879.1"/>
    <property type="molecule type" value="Genomic_DNA"/>
</dbReference>
<dbReference type="Pfam" id="PF01551">
    <property type="entry name" value="Peptidase_M23"/>
    <property type="match status" value="1"/>
</dbReference>
<keyword evidence="4" id="KW-1185">Reference proteome</keyword>
<dbReference type="PANTHER" id="PTHR21666">
    <property type="entry name" value="PEPTIDASE-RELATED"/>
    <property type="match status" value="1"/>
</dbReference>
<dbReference type="PANTHER" id="PTHR21666:SF294">
    <property type="entry name" value="PEPTIDASE M23"/>
    <property type="match status" value="1"/>
</dbReference>
<name>A0A502KRC4_9GAMM</name>
<reference evidence="3 4" key="1">
    <citation type="submission" date="2019-01" db="EMBL/GenBank/DDBJ databases">
        <title>Litorilituus lipolytica sp. nov., isolated from intertidal sand of the Yellow Sea in China.</title>
        <authorList>
            <person name="Liu A."/>
        </authorList>
    </citation>
    <scope>NUCLEOTIDE SEQUENCE [LARGE SCALE GENOMIC DNA]</scope>
    <source>
        <strain evidence="3 4">RZ04</strain>
    </source>
</reference>
<feature type="domain" description="M23ase beta-sheet core" evidence="1">
    <location>
        <begin position="170"/>
        <end position="269"/>
    </location>
</feature>
<dbReference type="Pfam" id="PF13511">
    <property type="entry name" value="DUF4124"/>
    <property type="match status" value="1"/>
</dbReference>
<evidence type="ECO:0000259" key="2">
    <source>
        <dbReference type="Pfam" id="PF13511"/>
    </source>
</evidence>